<feature type="region of interest" description="Disordered" evidence="1">
    <location>
        <begin position="58"/>
        <end position="92"/>
    </location>
</feature>
<dbReference type="STRING" id="1447872.A0A1J9Q550"/>
<dbReference type="Proteomes" id="UP000182235">
    <property type="component" value="Unassembled WGS sequence"/>
</dbReference>
<dbReference type="AlphaFoldDB" id="A0A1J9Q550"/>
<dbReference type="EMBL" id="LGRN01000624">
    <property type="protein sequence ID" value="OJD11052.1"/>
    <property type="molecule type" value="Genomic_DNA"/>
</dbReference>
<feature type="compositionally biased region" description="Polar residues" evidence="1">
    <location>
        <begin position="484"/>
        <end position="502"/>
    </location>
</feature>
<name>A0A1J9Q550_9EURO</name>
<dbReference type="VEuPathDB" id="FungiDB:AJ78_08102"/>
<reference evidence="2 3" key="1">
    <citation type="submission" date="2015-07" db="EMBL/GenBank/DDBJ databases">
        <title>Emmonsia species relationships and genome sequence.</title>
        <authorList>
            <consortium name="The Broad Institute Genomics Platform"/>
            <person name="Cuomo C.A."/>
            <person name="Munoz J.F."/>
            <person name="Imamovic A."/>
            <person name="Priest M.E."/>
            <person name="Young S."/>
            <person name="Clay O.K."/>
            <person name="McEwen J.G."/>
        </authorList>
    </citation>
    <scope>NUCLEOTIDE SEQUENCE [LARGE SCALE GENOMIC DNA]</scope>
    <source>
        <strain evidence="2 3">UAMH 9510</strain>
    </source>
</reference>
<evidence type="ECO:0000256" key="1">
    <source>
        <dbReference type="SAM" id="MobiDB-lite"/>
    </source>
</evidence>
<keyword evidence="3" id="KW-1185">Reference proteome</keyword>
<feature type="region of interest" description="Disordered" evidence="1">
    <location>
        <begin position="484"/>
        <end position="555"/>
    </location>
</feature>
<gene>
    <name evidence="2" type="ORF">AJ78_08102</name>
</gene>
<evidence type="ECO:0000313" key="2">
    <source>
        <dbReference type="EMBL" id="OJD11052.1"/>
    </source>
</evidence>
<evidence type="ECO:0000313" key="3">
    <source>
        <dbReference type="Proteomes" id="UP000182235"/>
    </source>
</evidence>
<feature type="compositionally biased region" description="Low complexity" evidence="1">
    <location>
        <begin position="425"/>
        <end position="443"/>
    </location>
</feature>
<feature type="compositionally biased region" description="Polar residues" evidence="1">
    <location>
        <begin position="58"/>
        <end position="74"/>
    </location>
</feature>
<proteinExistence type="predicted"/>
<organism evidence="2 3">
    <name type="scientific">Emergomyces pasteurianus Ep9510</name>
    <dbReference type="NCBI Taxonomy" id="1447872"/>
    <lineage>
        <taxon>Eukaryota</taxon>
        <taxon>Fungi</taxon>
        <taxon>Dikarya</taxon>
        <taxon>Ascomycota</taxon>
        <taxon>Pezizomycotina</taxon>
        <taxon>Eurotiomycetes</taxon>
        <taxon>Eurotiomycetidae</taxon>
        <taxon>Onygenales</taxon>
        <taxon>Ajellomycetaceae</taxon>
        <taxon>Emergomyces</taxon>
    </lineage>
</organism>
<sequence>MEILSLFQALENLSPSTVLDSESLLHDFRQFLLRGTPEQCLELIPLQYRPSNNATISIPQSSTDLSPTSPSRAPSDQLFPQLPSIVSPSRPKEPLPCTFSSCNSYDRLVGLEKRQYPVLAPKESLPYPPSSSNLDRRSAVININNGQFALPCRLSKKRKSTEANIDDGQGRELAVVWTEEQFIKLKANFNHGPWAITSCDELWGSAESLIDMSLAPGPRLYKLFKGSDSRITQSFFANRLSLIFVTHEVDCKTLSIKHTDGAKRKTKAFDLVAADHKCSVEEIKTLNRRGNNYIKMMEEVGAVILFELGKDASNLCEFRLRDDQRKLFAEWLQEKYFSEERIEKCIFAAKLILDGLTICGEGRKDYARLRKASSRLLNILRKYMTWGDDGTIHKLPKDHTPTHNPAHQTPVGHPGTPNQTENRRSTSSSSPIPGSTDNSPYYSGPGGSGAVECHNDSLSKQVCNGRQLSPIGELSLEEREAAQMLQQFQQSTSDPPRSQQLREVSMRGATRECSQVSANDHGGLVENDTDVPSHTRPIADSHMAQCTGSGQDSVPRMQHIDVTNDIVRIPPRPEEMTELVSVTSAAGNISNFEDNSFTFFEPHDPNEEPPMVSQSHSQNIPQGARLATSHLPIIDTTRYSQNMDGQILQGSQVQQLMTSYVPMIDTTQYSQNMDGQILQGSEVQQLMTSHAPMIDTTRYSQNMELMNSRIYSHNIQHSIPQRINISIQPQYIQEADGSYNQFSSFQSV</sequence>
<feature type="region of interest" description="Disordered" evidence="1">
    <location>
        <begin position="394"/>
        <end position="453"/>
    </location>
</feature>
<comment type="caution">
    <text evidence="2">The sequence shown here is derived from an EMBL/GenBank/DDBJ whole genome shotgun (WGS) entry which is preliminary data.</text>
</comment>
<accession>A0A1J9Q550</accession>
<dbReference type="OrthoDB" id="4186423at2759"/>
<protein>
    <submittedName>
        <fullName evidence="2">Uncharacterized protein</fullName>
    </submittedName>
</protein>